<dbReference type="PANTHER" id="PTHR30522">
    <property type="entry name" value="NUCLEOSIDE TRIPHOSPHATE PYROPHOSPHOHYDROLASE"/>
    <property type="match status" value="1"/>
</dbReference>
<sequence length="152" mass="18103">MKEFDDLIKVVEILRKKCPWDKKQTHETLKPYMLEETNEAIEAIDGGDPKKLCEELGDQLLHIVMHAEMAREKGTFGIKDVVEVIRTKMIRRHPHVFGKLKTKKILEIWKRWDKIKKIERYANKKGIHLTKLDDKKMKELSKEIKENERSKK</sequence>
<dbReference type="GO" id="GO:0046047">
    <property type="term" value="P:TTP catabolic process"/>
    <property type="evidence" value="ECO:0007669"/>
    <property type="project" value="TreeGrafter"/>
</dbReference>
<dbReference type="GO" id="GO:0006950">
    <property type="term" value="P:response to stress"/>
    <property type="evidence" value="ECO:0007669"/>
    <property type="project" value="UniProtKB-ARBA"/>
</dbReference>
<dbReference type="GO" id="GO:0046061">
    <property type="term" value="P:dATP catabolic process"/>
    <property type="evidence" value="ECO:0007669"/>
    <property type="project" value="TreeGrafter"/>
</dbReference>
<dbReference type="Pfam" id="PF03819">
    <property type="entry name" value="MazG"/>
    <property type="match status" value="1"/>
</dbReference>
<dbReference type="Proteomes" id="UP000178417">
    <property type="component" value="Unassembled WGS sequence"/>
</dbReference>
<name>A0A1F4STZ5_UNCSA</name>
<proteinExistence type="predicted"/>
<dbReference type="Gene3D" id="1.10.287.1080">
    <property type="entry name" value="MazG-like"/>
    <property type="match status" value="1"/>
</dbReference>
<comment type="caution">
    <text evidence="2">The sequence shown here is derived from an EMBL/GenBank/DDBJ whole genome shotgun (WGS) entry which is preliminary data.</text>
</comment>
<dbReference type="InterPro" id="IPR011551">
    <property type="entry name" value="NTP_PyrPHydrolase_MazG"/>
</dbReference>
<dbReference type="GO" id="GO:0046081">
    <property type="term" value="P:dUTP catabolic process"/>
    <property type="evidence" value="ECO:0007669"/>
    <property type="project" value="TreeGrafter"/>
</dbReference>
<dbReference type="EMBL" id="MEUB01000014">
    <property type="protein sequence ID" value="OGC23797.1"/>
    <property type="molecule type" value="Genomic_DNA"/>
</dbReference>
<evidence type="ECO:0000259" key="1">
    <source>
        <dbReference type="Pfam" id="PF03819"/>
    </source>
</evidence>
<dbReference type="GO" id="GO:0047429">
    <property type="term" value="F:nucleoside triphosphate diphosphatase activity"/>
    <property type="evidence" value="ECO:0007669"/>
    <property type="project" value="TreeGrafter"/>
</dbReference>
<evidence type="ECO:0000313" key="2">
    <source>
        <dbReference type="EMBL" id="OGC23797.1"/>
    </source>
</evidence>
<dbReference type="GO" id="GO:0006203">
    <property type="term" value="P:dGTP catabolic process"/>
    <property type="evidence" value="ECO:0007669"/>
    <property type="project" value="TreeGrafter"/>
</dbReference>
<gene>
    <name evidence="2" type="ORF">A2310_04180</name>
</gene>
<evidence type="ECO:0000313" key="3">
    <source>
        <dbReference type="Proteomes" id="UP000178417"/>
    </source>
</evidence>
<dbReference type="InterPro" id="IPR004518">
    <property type="entry name" value="MazG-like_dom"/>
</dbReference>
<accession>A0A1F4STZ5</accession>
<reference evidence="2 3" key="1">
    <citation type="journal article" date="2016" name="Nat. Commun.">
        <title>Thousands of microbial genomes shed light on interconnected biogeochemical processes in an aquifer system.</title>
        <authorList>
            <person name="Anantharaman K."/>
            <person name="Brown C.T."/>
            <person name="Hug L.A."/>
            <person name="Sharon I."/>
            <person name="Castelle C.J."/>
            <person name="Probst A.J."/>
            <person name="Thomas B.C."/>
            <person name="Singh A."/>
            <person name="Wilkins M.J."/>
            <person name="Karaoz U."/>
            <person name="Brodie E.L."/>
            <person name="Williams K.H."/>
            <person name="Hubbard S.S."/>
            <person name="Banfield J.F."/>
        </authorList>
    </citation>
    <scope>NUCLEOTIDE SEQUENCE [LARGE SCALE GENOMIC DNA]</scope>
</reference>
<dbReference type="AlphaFoldDB" id="A0A1F4STZ5"/>
<dbReference type="InterPro" id="IPR048015">
    <property type="entry name" value="NTP-PPase_MazG-like_N"/>
</dbReference>
<feature type="domain" description="NTP pyrophosphohydrolase MazG-like" evidence="1">
    <location>
        <begin position="24"/>
        <end position="97"/>
    </location>
</feature>
<dbReference type="CDD" id="cd11528">
    <property type="entry name" value="NTP-PPase_MazG_Nterm"/>
    <property type="match status" value="1"/>
</dbReference>
<dbReference type="PANTHER" id="PTHR30522:SF0">
    <property type="entry name" value="NUCLEOSIDE TRIPHOSPHATE PYROPHOSPHOHYDROLASE"/>
    <property type="match status" value="1"/>
</dbReference>
<dbReference type="SUPFAM" id="SSF101386">
    <property type="entry name" value="all-alpha NTP pyrophosphatases"/>
    <property type="match status" value="1"/>
</dbReference>
<organism evidence="2 3">
    <name type="scientific">candidate division WOR-1 bacterium RIFOXYB2_FULL_37_13</name>
    <dbReference type="NCBI Taxonomy" id="1802579"/>
    <lineage>
        <taxon>Bacteria</taxon>
        <taxon>Bacillati</taxon>
        <taxon>Saganbacteria</taxon>
    </lineage>
</organism>
<dbReference type="GO" id="GO:0046052">
    <property type="term" value="P:UTP catabolic process"/>
    <property type="evidence" value="ECO:0007669"/>
    <property type="project" value="TreeGrafter"/>
</dbReference>
<dbReference type="STRING" id="1802579.A2310_04180"/>
<protein>
    <recommendedName>
        <fullName evidence="1">NTP pyrophosphohydrolase MazG-like domain-containing protein</fullName>
    </recommendedName>
</protein>
<dbReference type="GO" id="GO:0046076">
    <property type="term" value="P:dTTP catabolic process"/>
    <property type="evidence" value="ECO:0007669"/>
    <property type="project" value="TreeGrafter"/>
</dbReference>
<dbReference type="FunFam" id="1.10.287.1080:FF:000001">
    <property type="entry name" value="Nucleoside triphosphate pyrophosphohydrolase"/>
    <property type="match status" value="1"/>
</dbReference>